<dbReference type="Gene3D" id="1.10.10.10">
    <property type="entry name" value="Winged helix-like DNA-binding domain superfamily/Winged helix DNA-binding domain"/>
    <property type="match status" value="1"/>
</dbReference>
<dbReference type="PANTHER" id="PTHR43132">
    <property type="entry name" value="ARSENICAL RESISTANCE OPERON REPRESSOR ARSR-RELATED"/>
    <property type="match status" value="1"/>
</dbReference>
<dbReference type="Pfam" id="PF01022">
    <property type="entry name" value="HTH_5"/>
    <property type="match status" value="1"/>
</dbReference>
<evidence type="ECO:0000259" key="4">
    <source>
        <dbReference type="PROSITE" id="PS50987"/>
    </source>
</evidence>
<dbReference type="AlphaFoldDB" id="A0A1Y4LD12"/>
<sequence>MSKIQLPHDHGQNVEAMFDHMPGSDAFQMVSDVFKQLGDSSRLRIFWILCHCEECVMNLSALVDMSSPAVSHHLKQLKAGGLVVSRREGKEVYYKAAETREAELLHRMIETLIEVTCPKLCMHEH</sequence>
<dbReference type="InterPro" id="IPR036390">
    <property type="entry name" value="WH_DNA-bd_sf"/>
</dbReference>
<dbReference type="RefSeq" id="WP_087373780.1">
    <property type="nucleotide sequence ID" value="NZ_NFKK01000014.1"/>
</dbReference>
<dbReference type="InterPro" id="IPR011991">
    <property type="entry name" value="ArsR-like_HTH"/>
</dbReference>
<name>A0A1Y4LD12_9FIRM</name>
<organism evidence="5 6">
    <name type="scientific">Butyricicoccus pullicaecorum</name>
    <dbReference type="NCBI Taxonomy" id="501571"/>
    <lineage>
        <taxon>Bacteria</taxon>
        <taxon>Bacillati</taxon>
        <taxon>Bacillota</taxon>
        <taxon>Clostridia</taxon>
        <taxon>Eubacteriales</taxon>
        <taxon>Butyricicoccaceae</taxon>
        <taxon>Butyricicoccus</taxon>
    </lineage>
</organism>
<dbReference type="CDD" id="cd00090">
    <property type="entry name" value="HTH_ARSR"/>
    <property type="match status" value="1"/>
</dbReference>
<dbReference type="GO" id="GO:0003677">
    <property type="term" value="F:DNA binding"/>
    <property type="evidence" value="ECO:0007669"/>
    <property type="project" value="UniProtKB-KW"/>
</dbReference>
<gene>
    <name evidence="5" type="ORF">B5F17_10850</name>
</gene>
<dbReference type="EMBL" id="NFKK01000014">
    <property type="protein sequence ID" value="OUP51992.1"/>
    <property type="molecule type" value="Genomic_DNA"/>
</dbReference>
<dbReference type="SMART" id="SM00418">
    <property type="entry name" value="HTH_ARSR"/>
    <property type="match status" value="1"/>
</dbReference>
<dbReference type="InterPro" id="IPR001845">
    <property type="entry name" value="HTH_ArsR_DNA-bd_dom"/>
</dbReference>
<dbReference type="SUPFAM" id="SSF46785">
    <property type="entry name" value="Winged helix' DNA-binding domain"/>
    <property type="match status" value="1"/>
</dbReference>
<dbReference type="InterPro" id="IPR036388">
    <property type="entry name" value="WH-like_DNA-bd_sf"/>
</dbReference>
<dbReference type="GO" id="GO:0003700">
    <property type="term" value="F:DNA-binding transcription factor activity"/>
    <property type="evidence" value="ECO:0007669"/>
    <property type="project" value="InterPro"/>
</dbReference>
<dbReference type="Proteomes" id="UP000195897">
    <property type="component" value="Unassembled WGS sequence"/>
</dbReference>
<dbReference type="PRINTS" id="PR00778">
    <property type="entry name" value="HTHARSR"/>
</dbReference>
<protein>
    <submittedName>
        <fullName evidence="5">Transcriptional regulator</fullName>
    </submittedName>
</protein>
<dbReference type="PROSITE" id="PS50987">
    <property type="entry name" value="HTH_ARSR_2"/>
    <property type="match status" value="1"/>
</dbReference>
<feature type="domain" description="HTH arsR-type" evidence="4">
    <location>
        <begin position="22"/>
        <end position="116"/>
    </location>
</feature>
<accession>A0A1Y4LD12</accession>
<keyword evidence="3" id="KW-0804">Transcription</keyword>
<dbReference type="InterPro" id="IPR051011">
    <property type="entry name" value="Metal_resp_trans_reg"/>
</dbReference>
<keyword evidence="2" id="KW-0238">DNA-binding</keyword>
<reference evidence="6" key="1">
    <citation type="submission" date="2017-04" db="EMBL/GenBank/DDBJ databases">
        <title>Function of individual gut microbiota members based on whole genome sequencing of pure cultures obtained from chicken caecum.</title>
        <authorList>
            <person name="Medvecky M."/>
            <person name="Cejkova D."/>
            <person name="Polansky O."/>
            <person name="Karasova D."/>
            <person name="Kubasova T."/>
            <person name="Cizek A."/>
            <person name="Rychlik I."/>
        </authorList>
    </citation>
    <scope>NUCLEOTIDE SEQUENCE [LARGE SCALE GENOMIC DNA]</scope>
    <source>
        <strain evidence="6">An180</strain>
    </source>
</reference>
<dbReference type="PANTHER" id="PTHR43132:SF2">
    <property type="entry name" value="ARSENICAL RESISTANCE OPERON REPRESSOR ARSR-RELATED"/>
    <property type="match status" value="1"/>
</dbReference>
<evidence type="ECO:0000313" key="5">
    <source>
        <dbReference type="EMBL" id="OUP51992.1"/>
    </source>
</evidence>
<comment type="caution">
    <text evidence="5">The sequence shown here is derived from an EMBL/GenBank/DDBJ whole genome shotgun (WGS) entry which is preliminary data.</text>
</comment>
<proteinExistence type="predicted"/>
<evidence type="ECO:0000256" key="2">
    <source>
        <dbReference type="ARBA" id="ARBA00023125"/>
    </source>
</evidence>
<evidence type="ECO:0000313" key="6">
    <source>
        <dbReference type="Proteomes" id="UP000195897"/>
    </source>
</evidence>
<keyword evidence="1" id="KW-0805">Transcription regulation</keyword>
<dbReference type="NCBIfam" id="NF033788">
    <property type="entry name" value="HTH_metalloreg"/>
    <property type="match status" value="1"/>
</dbReference>
<evidence type="ECO:0000256" key="1">
    <source>
        <dbReference type="ARBA" id="ARBA00023015"/>
    </source>
</evidence>
<evidence type="ECO:0000256" key="3">
    <source>
        <dbReference type="ARBA" id="ARBA00023163"/>
    </source>
</evidence>